<dbReference type="Proteomes" id="UP001230328">
    <property type="component" value="Unassembled WGS sequence"/>
</dbReference>
<comment type="caution">
    <text evidence="2">The sequence shown here is derived from an EMBL/GenBank/DDBJ whole genome shotgun (WGS) entry which is preliminary data.</text>
</comment>
<evidence type="ECO:0000313" key="3">
    <source>
        <dbReference type="Proteomes" id="UP001230328"/>
    </source>
</evidence>
<feature type="compositionally biased region" description="Pro residues" evidence="1">
    <location>
        <begin position="1"/>
        <end position="11"/>
    </location>
</feature>
<sequence>MMDPLHTPPRTAPQQPLRPFACDPKRWDKESSRALRAGHARGPACSAECELVLVYERTGWGWLAWTVPADGGTPELPHRVGVLPPDATCTDRLAVYWLTRRPARRIGLAASVPGSLRCAAAVLAVIGCVAALHAVGAGVPAGIAWPLALLAPLLAEHLPGRFDERASEHVRSVEGDAACRYLQRLAVLHTCRVRAAAGSDRYELRRSAEIGQNLLWDAAGLLQSQDTRSASAQLIGRERLMVQLAGQVTQILERTRTESRSGTENQPSGQEGPLGPYPPGFEPATPPTRRREPGTAPLKGYRPMAQAQSDDDARTTDVYLLFAHEPYYPSPGTQEINTTLVAAASLLHPRVRQPDGARIHDRLTQGREPGEIIPLATLTHELGGGADWPQVGDWETVTTDLVQLVRAGECDALSLGLPEIARALICTGPYSQVRAFDAVAGEFIAYGPAERAAVLAEVGTFLTCLVAEQDLWPGDGLLPSLTRPV</sequence>
<dbReference type="EMBL" id="JAUSZI010000003">
    <property type="protein sequence ID" value="MDQ1033515.1"/>
    <property type="molecule type" value="Genomic_DNA"/>
</dbReference>
<feature type="region of interest" description="Disordered" evidence="1">
    <location>
        <begin position="1"/>
        <end position="21"/>
    </location>
</feature>
<protein>
    <recommendedName>
        <fullName evidence="4">Integral membrane protein</fullName>
    </recommendedName>
</protein>
<proteinExistence type="predicted"/>
<evidence type="ECO:0000256" key="1">
    <source>
        <dbReference type="SAM" id="MobiDB-lite"/>
    </source>
</evidence>
<gene>
    <name evidence="2" type="ORF">QF035_011184</name>
</gene>
<accession>A0ABU0TCG4</accession>
<evidence type="ECO:0008006" key="4">
    <source>
        <dbReference type="Google" id="ProtNLM"/>
    </source>
</evidence>
<evidence type="ECO:0000313" key="2">
    <source>
        <dbReference type="EMBL" id="MDQ1033515.1"/>
    </source>
</evidence>
<feature type="region of interest" description="Disordered" evidence="1">
    <location>
        <begin position="252"/>
        <end position="312"/>
    </location>
</feature>
<feature type="compositionally biased region" description="Pro residues" evidence="1">
    <location>
        <begin position="275"/>
        <end position="286"/>
    </location>
</feature>
<reference evidence="2 3" key="1">
    <citation type="submission" date="2023-07" db="EMBL/GenBank/DDBJ databases">
        <title>Comparative genomics of wheat-associated soil bacteria to identify genetic determinants of phenazine resistance.</title>
        <authorList>
            <person name="Mouncey N."/>
        </authorList>
    </citation>
    <scope>NUCLEOTIDE SEQUENCE [LARGE SCALE GENOMIC DNA]</scope>
    <source>
        <strain evidence="2 3">V2I4</strain>
    </source>
</reference>
<organism evidence="2 3">
    <name type="scientific">Streptomyces umbrinus</name>
    <dbReference type="NCBI Taxonomy" id="67370"/>
    <lineage>
        <taxon>Bacteria</taxon>
        <taxon>Bacillati</taxon>
        <taxon>Actinomycetota</taxon>
        <taxon>Actinomycetes</taxon>
        <taxon>Kitasatosporales</taxon>
        <taxon>Streptomycetaceae</taxon>
        <taxon>Streptomyces</taxon>
        <taxon>Streptomyces phaeochromogenes group</taxon>
    </lineage>
</organism>
<keyword evidence="3" id="KW-1185">Reference proteome</keyword>
<name>A0ABU0TCG4_9ACTN</name>